<dbReference type="PIRSF" id="PIRSF003078">
    <property type="entry name" value="GidB"/>
    <property type="match status" value="1"/>
</dbReference>
<dbReference type="EMBL" id="WIXK01000002">
    <property type="protein sequence ID" value="MQY41860.1"/>
    <property type="molecule type" value="Genomic_DNA"/>
</dbReference>
<reference evidence="7 8" key="1">
    <citation type="submission" date="2019-10" db="EMBL/GenBank/DDBJ databases">
        <title>Epibacterium sp. nov., isolated from seawater.</title>
        <authorList>
            <person name="Zhang X."/>
            <person name="Li N."/>
        </authorList>
    </citation>
    <scope>NUCLEOTIDE SEQUENCE [LARGE SCALE GENOMIC DNA]</scope>
    <source>
        <strain evidence="7 8">SM1969</strain>
    </source>
</reference>
<name>A0A844AK18_9RHOB</name>
<dbReference type="NCBIfam" id="TIGR00138">
    <property type="entry name" value="rsmG_gidB"/>
    <property type="match status" value="1"/>
</dbReference>
<dbReference type="Gene3D" id="3.40.50.150">
    <property type="entry name" value="Vaccinia Virus protein VP39"/>
    <property type="match status" value="1"/>
</dbReference>
<comment type="catalytic activity">
    <reaction evidence="6">
        <text>guanosine(527) in 16S rRNA + S-adenosyl-L-methionine = N(7)-methylguanosine(527) in 16S rRNA + S-adenosyl-L-homocysteine</text>
        <dbReference type="Rhea" id="RHEA:42732"/>
        <dbReference type="Rhea" id="RHEA-COMP:10209"/>
        <dbReference type="Rhea" id="RHEA-COMP:10210"/>
        <dbReference type="ChEBI" id="CHEBI:57856"/>
        <dbReference type="ChEBI" id="CHEBI:59789"/>
        <dbReference type="ChEBI" id="CHEBI:74269"/>
        <dbReference type="ChEBI" id="CHEBI:74480"/>
        <dbReference type="EC" id="2.1.1.170"/>
    </reaction>
</comment>
<feature type="binding site" evidence="6">
    <location>
        <position position="75"/>
    </location>
    <ligand>
        <name>S-adenosyl-L-methionine</name>
        <dbReference type="ChEBI" id="CHEBI:59789"/>
    </ligand>
</feature>
<dbReference type="SUPFAM" id="SSF53335">
    <property type="entry name" value="S-adenosyl-L-methionine-dependent methyltransferases"/>
    <property type="match status" value="1"/>
</dbReference>
<protein>
    <recommendedName>
        <fullName evidence="6">Ribosomal RNA small subunit methyltransferase G</fullName>
        <ecNumber evidence="6">2.1.1.170</ecNumber>
    </recommendedName>
    <alternativeName>
        <fullName evidence="6">16S rRNA 7-methylguanosine methyltransferase</fullName>
        <shortName evidence="6">16S rRNA m7G methyltransferase</shortName>
    </alternativeName>
</protein>
<dbReference type="GO" id="GO:0070043">
    <property type="term" value="F:rRNA (guanine-N7-)-methyltransferase activity"/>
    <property type="evidence" value="ECO:0007669"/>
    <property type="project" value="UniProtKB-UniRule"/>
</dbReference>
<feature type="binding site" evidence="6">
    <location>
        <position position="138"/>
    </location>
    <ligand>
        <name>S-adenosyl-L-methionine</name>
        <dbReference type="ChEBI" id="CHEBI:59789"/>
    </ligand>
</feature>
<keyword evidence="8" id="KW-1185">Reference proteome</keyword>
<gene>
    <name evidence="6 7" type="primary">rsmG</name>
    <name evidence="7" type="ORF">GG681_04355</name>
</gene>
<dbReference type="InterPro" id="IPR029063">
    <property type="entry name" value="SAM-dependent_MTases_sf"/>
</dbReference>
<dbReference type="RefSeq" id="WP_153545483.1">
    <property type="nucleotide sequence ID" value="NZ_WIXK01000002.1"/>
</dbReference>
<evidence type="ECO:0000256" key="5">
    <source>
        <dbReference type="ARBA" id="ARBA00022691"/>
    </source>
</evidence>
<comment type="caution">
    <text evidence="6">Lacks conserved residue(s) required for the propagation of feature annotation.</text>
</comment>
<comment type="similarity">
    <text evidence="6">Belongs to the methyltransferase superfamily. RNA methyltransferase RsmG family.</text>
</comment>
<evidence type="ECO:0000313" key="8">
    <source>
        <dbReference type="Proteomes" id="UP000436694"/>
    </source>
</evidence>
<comment type="function">
    <text evidence="6">Specifically methylates the N7 position of guanine in position 527 of 16S rRNA.</text>
</comment>
<dbReference type="EC" id="2.1.1.170" evidence="6"/>
<comment type="subcellular location">
    <subcellularLocation>
        <location evidence="6">Cytoplasm</location>
    </subcellularLocation>
</comment>
<dbReference type="PANTHER" id="PTHR31760">
    <property type="entry name" value="S-ADENOSYL-L-METHIONINE-DEPENDENT METHYLTRANSFERASES SUPERFAMILY PROTEIN"/>
    <property type="match status" value="1"/>
</dbReference>
<evidence type="ECO:0000256" key="3">
    <source>
        <dbReference type="ARBA" id="ARBA00022603"/>
    </source>
</evidence>
<feature type="binding site" evidence="6">
    <location>
        <position position="70"/>
    </location>
    <ligand>
        <name>S-adenosyl-L-methionine</name>
        <dbReference type="ChEBI" id="CHEBI:59789"/>
    </ligand>
</feature>
<dbReference type="HAMAP" id="MF_00074">
    <property type="entry name" value="16SrRNA_methyltr_G"/>
    <property type="match status" value="1"/>
</dbReference>
<evidence type="ECO:0000256" key="6">
    <source>
        <dbReference type="HAMAP-Rule" id="MF_00074"/>
    </source>
</evidence>
<evidence type="ECO:0000256" key="1">
    <source>
        <dbReference type="ARBA" id="ARBA00022490"/>
    </source>
</evidence>
<evidence type="ECO:0000256" key="4">
    <source>
        <dbReference type="ARBA" id="ARBA00022679"/>
    </source>
</evidence>
<evidence type="ECO:0000256" key="2">
    <source>
        <dbReference type="ARBA" id="ARBA00022552"/>
    </source>
</evidence>
<sequence>MDKAELSQFDVSRETMERLEKFEQVILKWNPKINLVSKNSLKDLWRRHIVDSVQVFRSVPNPVDHWVDIGSGGGFPGAIVGILCAAESPDTNVTLIESDQRKCAFLRNVARECSAPIKVITGRIEAVEPQNADVLSARALADLSDLLEFSERHLAEKGLAVFPKGETWKKEVDNSRARWSFDLETVKSQTEPSAVILKIKGVARV</sequence>
<keyword evidence="1 6" id="KW-0963">Cytoplasm</keyword>
<keyword evidence="4 6" id="KW-0808">Transferase</keyword>
<comment type="caution">
    <text evidence="7">The sequence shown here is derived from an EMBL/GenBank/DDBJ whole genome shotgun (WGS) entry which is preliminary data.</text>
</comment>
<dbReference type="Proteomes" id="UP000436694">
    <property type="component" value="Unassembled WGS sequence"/>
</dbReference>
<keyword evidence="5 6" id="KW-0949">S-adenosyl-L-methionine</keyword>
<keyword evidence="3 6" id="KW-0489">Methyltransferase</keyword>
<evidence type="ECO:0000313" key="7">
    <source>
        <dbReference type="EMBL" id="MQY41860.1"/>
    </source>
</evidence>
<accession>A0A844AK18</accession>
<feature type="binding site" evidence="6">
    <location>
        <begin position="124"/>
        <end position="125"/>
    </location>
    <ligand>
        <name>S-adenosyl-L-methionine</name>
        <dbReference type="ChEBI" id="CHEBI:59789"/>
    </ligand>
</feature>
<dbReference type="PANTHER" id="PTHR31760:SF0">
    <property type="entry name" value="S-ADENOSYL-L-METHIONINE-DEPENDENT METHYLTRANSFERASES SUPERFAMILY PROTEIN"/>
    <property type="match status" value="1"/>
</dbReference>
<dbReference type="GO" id="GO:0005829">
    <property type="term" value="C:cytosol"/>
    <property type="evidence" value="ECO:0007669"/>
    <property type="project" value="TreeGrafter"/>
</dbReference>
<dbReference type="AlphaFoldDB" id="A0A844AK18"/>
<proteinExistence type="inferred from homology"/>
<dbReference type="InterPro" id="IPR003682">
    <property type="entry name" value="rRNA_ssu_MeTfrase_G"/>
</dbReference>
<dbReference type="Pfam" id="PF02527">
    <property type="entry name" value="GidB"/>
    <property type="match status" value="1"/>
</dbReference>
<organism evidence="7 8">
    <name type="scientific">Tritonibacter aquimaris</name>
    <dbReference type="NCBI Taxonomy" id="2663379"/>
    <lineage>
        <taxon>Bacteria</taxon>
        <taxon>Pseudomonadati</taxon>
        <taxon>Pseudomonadota</taxon>
        <taxon>Alphaproteobacteria</taxon>
        <taxon>Rhodobacterales</taxon>
        <taxon>Paracoccaceae</taxon>
        <taxon>Tritonibacter</taxon>
    </lineage>
</organism>
<keyword evidence="2 6" id="KW-0698">rRNA processing</keyword>